<evidence type="ECO:0000256" key="3">
    <source>
        <dbReference type="SAM" id="Phobius"/>
    </source>
</evidence>
<accession>G3GUR6</accession>
<dbReference type="InterPro" id="IPR001190">
    <property type="entry name" value="SRCR"/>
</dbReference>
<dbReference type="FunFam" id="3.10.250.10:FF:000012">
    <property type="entry name" value="CD163 molecule like 1"/>
    <property type="match status" value="1"/>
</dbReference>
<evidence type="ECO:0000313" key="5">
    <source>
        <dbReference type="EMBL" id="EGV98564.1"/>
    </source>
</evidence>
<feature type="disulfide bond" evidence="2">
    <location>
        <begin position="41"/>
        <end position="51"/>
    </location>
</feature>
<dbReference type="PROSITE" id="PS50287">
    <property type="entry name" value="SRCR_2"/>
    <property type="match status" value="1"/>
</dbReference>
<proteinExistence type="predicted"/>
<dbReference type="GO" id="GO:0016020">
    <property type="term" value="C:membrane"/>
    <property type="evidence" value="ECO:0007669"/>
    <property type="project" value="InterPro"/>
</dbReference>
<dbReference type="InterPro" id="IPR036772">
    <property type="entry name" value="SRCR-like_dom_sf"/>
</dbReference>
<dbReference type="SMART" id="SM00202">
    <property type="entry name" value="SR"/>
    <property type="match status" value="1"/>
</dbReference>
<feature type="transmembrane region" description="Helical" evidence="3">
    <location>
        <begin position="76"/>
        <end position="97"/>
    </location>
</feature>
<sequence length="118" mass="12984">MSSTTVGVVCRQLGCADSGTLKPTSADKTPSRLMWIDNVQCPKGVDTLWQCPSSPWKQRQASPSEESWIVCDSHSVLVALLICGAILLVLVIAFLLWTLKRRQIQRLTGLSKLMISLT</sequence>
<evidence type="ECO:0000256" key="1">
    <source>
        <dbReference type="ARBA" id="ARBA00023157"/>
    </source>
</evidence>
<dbReference type="InParanoid" id="G3GUR6"/>
<dbReference type="Gene3D" id="3.10.250.10">
    <property type="entry name" value="SRCR-like domain"/>
    <property type="match status" value="1"/>
</dbReference>
<comment type="caution">
    <text evidence="2">Lacks conserved residue(s) required for the propagation of feature annotation.</text>
</comment>
<gene>
    <name evidence="5" type="ORF">I79_001438</name>
</gene>
<dbReference type="AlphaFoldDB" id="G3GUR6"/>
<keyword evidence="1 2" id="KW-1015">Disulfide bond</keyword>
<dbReference type="Proteomes" id="UP000001075">
    <property type="component" value="Unassembled WGS sequence"/>
</dbReference>
<keyword evidence="3" id="KW-1133">Transmembrane helix</keyword>
<keyword evidence="3" id="KW-0472">Membrane</keyword>
<protein>
    <submittedName>
        <fullName evidence="5">Scavenger receptor cysteine-rich type 1 protein M130</fullName>
    </submittedName>
</protein>
<dbReference type="EMBL" id="JH000031">
    <property type="protein sequence ID" value="EGV98564.1"/>
    <property type="molecule type" value="Genomic_DNA"/>
</dbReference>
<feature type="domain" description="SRCR" evidence="4">
    <location>
        <begin position="1"/>
        <end position="72"/>
    </location>
</feature>
<name>G3GUR6_CRIGR</name>
<keyword evidence="3" id="KW-0812">Transmembrane</keyword>
<keyword evidence="5" id="KW-0675">Receptor</keyword>
<evidence type="ECO:0000259" key="4">
    <source>
        <dbReference type="PROSITE" id="PS50287"/>
    </source>
</evidence>
<dbReference type="Pfam" id="PF00530">
    <property type="entry name" value="SRCR"/>
    <property type="match status" value="1"/>
</dbReference>
<feature type="disulfide bond" evidence="2">
    <location>
        <begin position="10"/>
        <end position="71"/>
    </location>
</feature>
<evidence type="ECO:0000313" key="6">
    <source>
        <dbReference type="Proteomes" id="UP000001075"/>
    </source>
</evidence>
<dbReference type="SUPFAM" id="SSF56487">
    <property type="entry name" value="SRCR-like"/>
    <property type="match status" value="1"/>
</dbReference>
<organism evidence="5 6">
    <name type="scientific">Cricetulus griseus</name>
    <name type="common">Chinese hamster</name>
    <name type="synonym">Cricetulus barabensis griseus</name>
    <dbReference type="NCBI Taxonomy" id="10029"/>
    <lineage>
        <taxon>Eukaryota</taxon>
        <taxon>Metazoa</taxon>
        <taxon>Chordata</taxon>
        <taxon>Craniata</taxon>
        <taxon>Vertebrata</taxon>
        <taxon>Euteleostomi</taxon>
        <taxon>Mammalia</taxon>
        <taxon>Eutheria</taxon>
        <taxon>Euarchontoglires</taxon>
        <taxon>Glires</taxon>
        <taxon>Rodentia</taxon>
        <taxon>Myomorpha</taxon>
        <taxon>Muroidea</taxon>
        <taxon>Cricetidae</taxon>
        <taxon>Cricetinae</taxon>
        <taxon>Cricetulus</taxon>
    </lineage>
</organism>
<evidence type="ECO:0000256" key="2">
    <source>
        <dbReference type="PROSITE-ProRule" id="PRU00196"/>
    </source>
</evidence>
<dbReference type="STRING" id="10029.G3GUR6"/>
<reference evidence="6" key="1">
    <citation type="journal article" date="2011" name="Nat. Biotechnol.">
        <title>The genomic sequence of the Chinese hamster ovary (CHO)-K1 cell line.</title>
        <authorList>
            <person name="Xu X."/>
            <person name="Nagarajan H."/>
            <person name="Lewis N.E."/>
            <person name="Pan S."/>
            <person name="Cai Z."/>
            <person name="Liu X."/>
            <person name="Chen W."/>
            <person name="Xie M."/>
            <person name="Wang W."/>
            <person name="Hammond S."/>
            <person name="Andersen M.R."/>
            <person name="Neff N."/>
            <person name="Passarelli B."/>
            <person name="Koh W."/>
            <person name="Fan H.C."/>
            <person name="Wang J."/>
            <person name="Gui Y."/>
            <person name="Lee K.H."/>
            <person name="Betenbaugh M.J."/>
            <person name="Quake S.R."/>
            <person name="Famili I."/>
            <person name="Palsson B.O."/>
            <person name="Wang J."/>
        </authorList>
    </citation>
    <scope>NUCLEOTIDE SEQUENCE [LARGE SCALE GENOMIC DNA]</scope>
    <source>
        <strain evidence="6">CHO K1 cell line</strain>
    </source>
</reference>